<gene>
    <name evidence="1" type="primary">arhgap26</name>
</gene>
<dbReference type="Xenbase" id="XB-GENE-1011980">
    <property type="gene designation" value="arhgap26"/>
</dbReference>
<sequence length="59" mass="6960">IGLHAIIQTIMIGKMEIVFPAMYMINRFMGICLSGPKAMSQHRCKRKQMYTYTLLFRYI</sequence>
<dbReference type="AlphaFoldDB" id="A0A5S6K3B0"/>
<proteinExistence type="predicted"/>
<dbReference type="Ensembl" id="ENSXETT00000003971">
    <property type="protein sequence ID" value="ENSXETP00000003971"/>
    <property type="gene ID" value="ENSXETG00000001880"/>
</dbReference>
<dbReference type="GeneTree" id="ENSGT00940000157254"/>
<accession>A0A5S6K3B0</accession>
<protein>
    <submittedName>
        <fullName evidence="1">Rho GTPase-activating protein 26</fullName>
    </submittedName>
</protein>
<reference evidence="1" key="1">
    <citation type="journal article" date="2010" name="Science">
        <title>The genome of the Western clawed frog Xenopus tropicalis.</title>
        <authorList>
            <person name="Hellsten U."/>
            <person name="Harland R.M."/>
            <person name="Gilchrist M.J."/>
            <person name="Hendrix D."/>
            <person name="Jurka J."/>
            <person name="Kapitonov V."/>
            <person name="Ovcharenko I."/>
            <person name="Putnam N.H."/>
            <person name="Shu S."/>
            <person name="Taher L."/>
            <person name="Blitz I.L."/>
            <person name="Blumberg B."/>
            <person name="Dichmann D.S."/>
            <person name="Dubchak I."/>
            <person name="Amaya E."/>
            <person name="Detter J.C."/>
            <person name="Fletcher R."/>
            <person name="Gerhard D.S."/>
            <person name="Goodstein D."/>
            <person name="Graves T."/>
            <person name="Grigoriev I.V."/>
            <person name="Grimwood J."/>
            <person name="Kawashima T."/>
            <person name="Lindquist E."/>
            <person name="Lucas S.M."/>
            <person name="Mead P.E."/>
            <person name="Mitros T."/>
            <person name="Ogino H."/>
            <person name="Ohta Y."/>
            <person name="Poliakov A.V."/>
            <person name="Pollet N."/>
            <person name="Robert J."/>
            <person name="Salamov A."/>
            <person name="Sater A.K."/>
            <person name="Schmutz J."/>
            <person name="Terry A."/>
            <person name="Vize P.D."/>
            <person name="Warren W.C."/>
            <person name="Wells D."/>
            <person name="Wills A."/>
            <person name="Wilson R.K."/>
            <person name="Zimmerman L.B."/>
            <person name="Zorn A.M."/>
            <person name="Grainger R."/>
            <person name="Grammer T."/>
            <person name="Khokha M.K."/>
            <person name="Richardson P.M."/>
            <person name="Rokhsar D.S."/>
        </authorList>
    </citation>
    <scope>NUCLEOTIDE SEQUENCE [LARGE SCALE GENOMIC DNA]</scope>
    <source>
        <strain evidence="1">Nigerian</strain>
    </source>
</reference>
<dbReference type="Bgee" id="ENSXETG00000001880">
    <property type="expression patterns" value="Expressed in 4-cell stage embryo and 13 other cell types or tissues"/>
</dbReference>
<reference evidence="1" key="2">
    <citation type="submission" date="2019-11" db="UniProtKB">
        <authorList>
            <consortium name="Ensembl"/>
        </authorList>
    </citation>
    <scope>IDENTIFICATION</scope>
</reference>
<name>A0A5S6K3B0_XENTR</name>
<organism evidence="1">
    <name type="scientific">Xenopus tropicalis</name>
    <name type="common">Western clawed frog</name>
    <name type="synonym">Silurana tropicalis</name>
    <dbReference type="NCBI Taxonomy" id="8364"/>
    <lineage>
        <taxon>Eukaryota</taxon>
        <taxon>Metazoa</taxon>
        <taxon>Chordata</taxon>
        <taxon>Craniata</taxon>
        <taxon>Vertebrata</taxon>
        <taxon>Euteleostomi</taxon>
        <taxon>Amphibia</taxon>
        <taxon>Batrachia</taxon>
        <taxon>Anura</taxon>
        <taxon>Pipoidea</taxon>
        <taxon>Pipidae</taxon>
        <taxon>Xenopodinae</taxon>
        <taxon>Xenopus</taxon>
        <taxon>Silurana</taxon>
    </lineage>
</organism>
<evidence type="ECO:0000313" key="1">
    <source>
        <dbReference type="Ensembl" id="ENSXETP00000003971"/>
    </source>
</evidence>